<organism evidence="16 17">
    <name type="scientific">Sporothrix schenckii (strain ATCC 58251 / de Perez 2211183)</name>
    <name type="common">Rose-picker's disease fungus</name>
    <dbReference type="NCBI Taxonomy" id="1391915"/>
    <lineage>
        <taxon>Eukaryota</taxon>
        <taxon>Fungi</taxon>
        <taxon>Dikarya</taxon>
        <taxon>Ascomycota</taxon>
        <taxon>Pezizomycotina</taxon>
        <taxon>Sordariomycetes</taxon>
        <taxon>Sordariomycetidae</taxon>
        <taxon>Ophiostomatales</taxon>
        <taxon>Ophiostomataceae</taxon>
        <taxon>Sporothrix</taxon>
    </lineage>
</organism>
<dbReference type="Proteomes" id="UP000018087">
    <property type="component" value="Unassembled WGS sequence"/>
</dbReference>
<keyword evidence="7" id="KW-0779">Telomere</keyword>
<dbReference type="PANTHER" id="PTHR31983:SF0">
    <property type="entry name" value="GLUCAN ENDO-1,3-BETA-D-GLUCOSIDASE 2"/>
    <property type="match status" value="1"/>
</dbReference>
<dbReference type="Pfam" id="PF17652">
    <property type="entry name" value="Glyco_hydro81C"/>
    <property type="match status" value="1"/>
</dbReference>
<sequence length="1049" mass="114766">MTGAASADAANVAERPEQKPAETAMGATSSSTKISYYAQYCFHLSPTLNQWCPMRVADVANLDEYAEFHGKSEYLSNVYFHMNHPIKWVRVAGVVVAMSSNDYLTIYTVDDGSGATIECVYKKQRWPPSAATPPPLPSTIAPGTVVNVKGALQMYRGVLQALIVKLAVLRSTEQEMQFWAKVHSFAQTTLYRPWVLDRETVRACRKAAKAAQRARDEEEVRKEMEQEKKARAKEQKRRGDDMDGETEDAADRDMPDNESSDGLNSYQSTTHPPEHKALSLVSSIMDLFPPVPAASSASGLPAAIPSRPDHPLKPVGVSDAVRRSTGPLQSNKFYTNFMLHNQDLPTYLLPYSVSWTNGRGPTNCWGLTVSYATPDQRVFGPTTGPCGHQGPPASYFYSPPIQPSLVLDAAELNHQTALTLDDATDMFVLVSLRPDGPAAPPAVQFPLVQGQGFITALYHGARPILRTGMAILSVWDPYNGQGRDGGPLKPGMQRWVLKMNDGSTWLVYARARTGAPPLAFRQTADGALEGKGGFHGSVHVARVLHPEQGWAAYDHAAGVFAVGVHLSGHTENGGAVGQYSFAFRKVDVTGDGAFLANSPLLMFALPHHLASFDERTRAAVQPHIAMETPVKGTARAVLADAWTMVEPSLPANMGFLPWDGRTKQAGRSTLSDAARHTIAQVARQELGQDMDAQSNLESAYFAGKALAKFALIVLCTHRLLGDEVKDAAADGLARLKAAFARFADNRQKHPLVYEATWGGVVSTAAYTTGDAMADFGNSYYNDHHFHYGYFVFAGAVLAHLDPSWLQNRANAEYVDLLVRDYANPSRQDAQFPVFRSFDWYHGHSWASGVFPSMDGKNQESSSEDAMAVYAIKMWGHVKGDAAMEQRGNLMLSVLARSLQTYYYYAAAASSSEMPAPFIGNQVGGIVFENKIDHTTFFGGDPELIHGIHMLPLLPCSPFCRPPAYVLQEWNDTFSNGRADKAQGGWRGVLYANLGTADPHAAFDYFSQPGFADDKLDQGASRTWYLCYATGEYTWLTGPFYPILSMSCDS</sequence>
<feature type="compositionally biased region" description="Polar residues" evidence="12">
    <location>
        <begin position="260"/>
        <end position="271"/>
    </location>
</feature>
<evidence type="ECO:0000256" key="1">
    <source>
        <dbReference type="ARBA" id="ARBA00000382"/>
    </source>
</evidence>
<evidence type="ECO:0000259" key="15">
    <source>
        <dbReference type="Pfam" id="PF17652"/>
    </source>
</evidence>
<dbReference type="EC" id="3.2.1.39" evidence="4"/>
<comment type="similarity">
    <text evidence="3">Belongs to the glycosyl hydrolase 81 family.</text>
</comment>
<comment type="catalytic activity">
    <reaction evidence="1">
        <text>Hydrolysis of (1-&gt;3)-beta-D-glucosidic linkages in (1-&gt;3)-beta-D-glucans.</text>
        <dbReference type="EC" id="3.2.1.39"/>
    </reaction>
</comment>
<feature type="domain" description="Glycosyl hydrolase family 81 C-terminal" evidence="15">
    <location>
        <begin position="670"/>
        <end position="1025"/>
    </location>
</feature>
<dbReference type="GO" id="GO:0009986">
    <property type="term" value="C:cell surface"/>
    <property type="evidence" value="ECO:0007669"/>
    <property type="project" value="TreeGrafter"/>
</dbReference>
<proteinExistence type="inferred from homology"/>
<dbReference type="GO" id="GO:0000781">
    <property type="term" value="C:chromosome, telomeric region"/>
    <property type="evidence" value="ECO:0007669"/>
    <property type="project" value="UniProtKB-SubCell"/>
</dbReference>
<dbReference type="Gene3D" id="2.70.98.30">
    <property type="entry name" value="Golgi alpha-mannosidase II, domain 4"/>
    <property type="match status" value="1"/>
</dbReference>
<feature type="region of interest" description="Disordered" evidence="12">
    <location>
        <begin position="294"/>
        <end position="323"/>
    </location>
</feature>
<dbReference type="PANTHER" id="PTHR31983">
    <property type="entry name" value="ENDO-1,3(4)-BETA-GLUCANASE 1"/>
    <property type="match status" value="1"/>
</dbReference>
<dbReference type="Gene3D" id="2.40.50.140">
    <property type="entry name" value="Nucleic acid-binding proteins"/>
    <property type="match status" value="1"/>
</dbReference>
<keyword evidence="9" id="KW-0326">Glycosidase</keyword>
<dbReference type="GO" id="GO:0071555">
    <property type="term" value="P:cell wall organization"/>
    <property type="evidence" value="ECO:0007669"/>
    <property type="project" value="UniProtKB-KW"/>
</dbReference>
<dbReference type="GO" id="GO:0052861">
    <property type="term" value="F:endo-1,3(4)-beta-glucanase activity"/>
    <property type="evidence" value="ECO:0007669"/>
    <property type="project" value="InterPro"/>
</dbReference>
<evidence type="ECO:0000259" key="14">
    <source>
        <dbReference type="Pfam" id="PF10451"/>
    </source>
</evidence>
<comment type="subcellular location">
    <subcellularLocation>
        <location evidence="2">Chromosome</location>
        <location evidence="2">Telomere</location>
    </subcellularLocation>
</comment>
<keyword evidence="5" id="KW-0158">Chromosome</keyword>
<dbReference type="SUPFAM" id="SSF50249">
    <property type="entry name" value="Nucleic acid-binding proteins"/>
    <property type="match status" value="1"/>
</dbReference>
<feature type="compositionally biased region" description="Low complexity" evidence="12">
    <location>
        <begin position="294"/>
        <end position="306"/>
    </location>
</feature>
<evidence type="ECO:0000259" key="13">
    <source>
        <dbReference type="Pfam" id="PF03639"/>
    </source>
</evidence>
<dbReference type="InterPro" id="IPR005200">
    <property type="entry name" value="Endo-beta-glucanase"/>
</dbReference>
<evidence type="ECO:0000256" key="2">
    <source>
        <dbReference type="ARBA" id="ARBA00004574"/>
    </source>
</evidence>
<evidence type="ECO:0000256" key="3">
    <source>
        <dbReference type="ARBA" id="ARBA00010730"/>
    </source>
</evidence>
<dbReference type="Gene3D" id="1.10.287.1170">
    <property type="entry name" value="glycoside hydrolase family 81 endo-[beta] glucanase"/>
    <property type="match status" value="1"/>
</dbReference>
<evidence type="ECO:0000256" key="11">
    <source>
        <dbReference type="ARBA" id="ARBA00023326"/>
    </source>
</evidence>
<dbReference type="EMBL" id="KI440846">
    <property type="protein sequence ID" value="ERS98071.1"/>
    <property type="molecule type" value="Genomic_DNA"/>
</dbReference>
<reference evidence="17" key="1">
    <citation type="journal article" date="2014" name="Genome Announc.">
        <title>Genome sequence of the pathogenic fungus Sporothrix schenckii (ATCC 58251).</title>
        <authorList>
            <person name="Cuomo C.A."/>
            <person name="Rodriguez-Del Valle N."/>
            <person name="Perez-Sanchez L."/>
            <person name="Abouelleil A."/>
            <person name="Goldberg J."/>
            <person name="Young S."/>
            <person name="Zeng Q."/>
            <person name="Birren B.W."/>
        </authorList>
    </citation>
    <scope>NUCLEOTIDE SEQUENCE [LARGE SCALE GENOMIC DNA]</scope>
    <source>
        <strain evidence="17">ATCC 58251 / de Perez 2211183</strain>
    </source>
</reference>
<evidence type="ECO:0000256" key="5">
    <source>
        <dbReference type="ARBA" id="ARBA00022454"/>
    </source>
</evidence>
<dbReference type="GO" id="GO:0042973">
    <property type="term" value="F:glucan endo-1,3-beta-D-glucosidase activity"/>
    <property type="evidence" value="ECO:0007669"/>
    <property type="project" value="UniProtKB-EC"/>
</dbReference>
<dbReference type="STRING" id="1391915.U7PT12"/>
<keyword evidence="6" id="KW-0378">Hydrolase</keyword>
<protein>
    <recommendedName>
        <fullName evidence="4">glucan endo-1,3-beta-D-glucosidase</fullName>
        <ecNumber evidence="4">3.2.1.39</ecNumber>
    </recommendedName>
</protein>
<dbReference type="GO" id="GO:0000272">
    <property type="term" value="P:polysaccharide catabolic process"/>
    <property type="evidence" value="ECO:0007669"/>
    <property type="project" value="UniProtKB-KW"/>
</dbReference>
<keyword evidence="8" id="KW-0119">Carbohydrate metabolism</keyword>
<feature type="region of interest" description="Disordered" evidence="12">
    <location>
        <begin position="1"/>
        <end position="26"/>
    </location>
</feature>
<dbReference type="Gene3D" id="1.20.5.420">
    <property type="entry name" value="Immunoglobulin FC, subunit C"/>
    <property type="match status" value="1"/>
</dbReference>
<keyword evidence="10" id="KW-0961">Cell wall biogenesis/degradation</keyword>
<dbReference type="eggNOG" id="KOG2254">
    <property type="taxonomic scope" value="Eukaryota"/>
</dbReference>
<gene>
    <name evidence="16" type="ORF">HMPREF1624_04849</name>
</gene>
<dbReference type="InterPro" id="IPR018856">
    <property type="entry name" value="Stn1_N"/>
</dbReference>
<feature type="domain" description="CST complex subunit Stn1 N-terminal" evidence="14">
    <location>
        <begin position="33"/>
        <end position="234"/>
    </location>
</feature>
<feature type="compositionally biased region" description="Basic and acidic residues" evidence="12">
    <location>
        <begin position="213"/>
        <end position="241"/>
    </location>
</feature>
<dbReference type="AlphaFoldDB" id="U7PT12"/>
<dbReference type="HOGENOM" id="CLU_005482_2_0_1"/>
<keyword evidence="11" id="KW-0624">Polysaccharide degradation</keyword>
<dbReference type="Pfam" id="PF03639">
    <property type="entry name" value="Glyco_hydro_81"/>
    <property type="match status" value="1"/>
</dbReference>
<dbReference type="PROSITE" id="PS52008">
    <property type="entry name" value="GH81"/>
    <property type="match status" value="1"/>
</dbReference>
<keyword evidence="17" id="KW-1185">Reference proteome</keyword>
<dbReference type="OrthoDB" id="4473401at2759"/>
<accession>U7PT12</accession>
<evidence type="ECO:0000313" key="16">
    <source>
        <dbReference type="EMBL" id="ERS98071.1"/>
    </source>
</evidence>
<dbReference type="InterPro" id="IPR040720">
    <property type="entry name" value="GH81_C"/>
</dbReference>
<dbReference type="CDD" id="cd03524">
    <property type="entry name" value="RPA2_OBF_family"/>
    <property type="match status" value="1"/>
</dbReference>
<evidence type="ECO:0000256" key="10">
    <source>
        <dbReference type="ARBA" id="ARBA00023316"/>
    </source>
</evidence>
<evidence type="ECO:0000256" key="7">
    <source>
        <dbReference type="ARBA" id="ARBA00022895"/>
    </source>
</evidence>
<name>U7PT12_SPOS1</name>
<evidence type="ECO:0000256" key="4">
    <source>
        <dbReference type="ARBA" id="ARBA00012780"/>
    </source>
</evidence>
<dbReference type="Pfam" id="PF10451">
    <property type="entry name" value="Stn1"/>
    <property type="match status" value="1"/>
</dbReference>
<feature type="domain" description="Glycosyl hydrolase family 81 N-terminal" evidence="13">
    <location>
        <begin position="310"/>
        <end position="659"/>
    </location>
</feature>
<evidence type="ECO:0000256" key="9">
    <source>
        <dbReference type="ARBA" id="ARBA00023295"/>
    </source>
</evidence>
<evidence type="ECO:0000313" key="17">
    <source>
        <dbReference type="Proteomes" id="UP000018087"/>
    </source>
</evidence>
<dbReference type="InterPro" id="IPR012340">
    <property type="entry name" value="NA-bd_OB-fold"/>
</dbReference>
<dbReference type="InterPro" id="IPR040451">
    <property type="entry name" value="GH81_N"/>
</dbReference>
<evidence type="ECO:0000256" key="8">
    <source>
        <dbReference type="ARBA" id="ARBA00023277"/>
    </source>
</evidence>
<feature type="region of interest" description="Disordered" evidence="12">
    <location>
        <begin position="210"/>
        <end position="273"/>
    </location>
</feature>
<evidence type="ECO:0000256" key="6">
    <source>
        <dbReference type="ARBA" id="ARBA00022801"/>
    </source>
</evidence>
<evidence type="ECO:0000256" key="12">
    <source>
        <dbReference type="SAM" id="MobiDB-lite"/>
    </source>
</evidence>